<dbReference type="Pfam" id="PF07963">
    <property type="entry name" value="N_methyl"/>
    <property type="match status" value="1"/>
</dbReference>
<name>A0A2N4UT52_9GAMM</name>
<dbReference type="EMBL" id="NPIB01000008">
    <property type="protein sequence ID" value="PLC58198.1"/>
    <property type="molecule type" value="Genomic_DNA"/>
</dbReference>
<keyword evidence="1" id="KW-1133">Transmembrane helix</keyword>
<keyword evidence="3" id="KW-1185">Reference proteome</keyword>
<protein>
    <submittedName>
        <fullName evidence="2">Prepilin-type cleavage/methylation domain-containing protein</fullName>
    </submittedName>
</protein>
<dbReference type="Gene3D" id="3.30.700.10">
    <property type="entry name" value="Glycoprotein, Type 4 Pilin"/>
    <property type="match status" value="1"/>
</dbReference>
<dbReference type="AlphaFoldDB" id="A0A2N4UT52"/>
<sequence>MKSQQGFSLIELIMVIILIGILSATAAARFSGRSEFDAQITRDQAISLIRQLQISAMNGDSQPLTVESNCLGVCEYSLTDTNDSLRYAQTQTTFAMSQQPSGISLKSLSFNLLGQPTVNNLSTVVLSCTSGCTITITAKNNHQASICINSQGYIYKKTDEACSQ</sequence>
<keyword evidence="1" id="KW-0812">Transmembrane</keyword>
<evidence type="ECO:0000313" key="2">
    <source>
        <dbReference type="EMBL" id="PLC58198.1"/>
    </source>
</evidence>
<reference evidence="2 3" key="1">
    <citation type="journal article" date="2018" name="Syst. Appl. Microbiol.">
        <title>Photobacterium carnosum sp. nov., isolated from spoiled modified atmosphere packaged poultry meat.</title>
        <authorList>
            <person name="Hilgarth M."/>
            <person name="Fuertes S."/>
            <person name="Ehrmann M."/>
            <person name="Vogel R.F."/>
        </authorList>
    </citation>
    <scope>NUCLEOTIDE SEQUENCE [LARGE SCALE GENOMIC DNA]</scope>
    <source>
        <strain evidence="2 3">TMW 2.2021</strain>
    </source>
</reference>
<dbReference type="Proteomes" id="UP000234420">
    <property type="component" value="Unassembled WGS sequence"/>
</dbReference>
<dbReference type="PROSITE" id="PS00409">
    <property type="entry name" value="PROKAR_NTER_METHYL"/>
    <property type="match status" value="1"/>
</dbReference>
<organism evidence="2 3">
    <name type="scientific">Photobacterium carnosum</name>
    <dbReference type="NCBI Taxonomy" id="2023717"/>
    <lineage>
        <taxon>Bacteria</taxon>
        <taxon>Pseudomonadati</taxon>
        <taxon>Pseudomonadota</taxon>
        <taxon>Gammaproteobacteria</taxon>
        <taxon>Vibrionales</taxon>
        <taxon>Vibrionaceae</taxon>
        <taxon>Photobacterium</taxon>
    </lineage>
</organism>
<keyword evidence="1" id="KW-0472">Membrane</keyword>
<comment type="caution">
    <text evidence="2">The sequence shown here is derived from an EMBL/GenBank/DDBJ whole genome shotgun (WGS) entry which is preliminary data.</text>
</comment>
<gene>
    <name evidence="2" type="ORF">CIK00_08600</name>
</gene>
<feature type="transmembrane region" description="Helical" evidence="1">
    <location>
        <begin position="6"/>
        <end position="28"/>
    </location>
</feature>
<dbReference type="RefSeq" id="WP_101768486.1">
    <property type="nucleotide sequence ID" value="NZ_BPPU01000001.1"/>
</dbReference>
<evidence type="ECO:0000313" key="3">
    <source>
        <dbReference type="Proteomes" id="UP000234420"/>
    </source>
</evidence>
<dbReference type="InterPro" id="IPR012902">
    <property type="entry name" value="N_methyl_site"/>
</dbReference>
<evidence type="ECO:0000256" key="1">
    <source>
        <dbReference type="SAM" id="Phobius"/>
    </source>
</evidence>
<accession>A0A2N4UT52</accession>
<proteinExistence type="predicted"/>
<dbReference type="SUPFAM" id="SSF54523">
    <property type="entry name" value="Pili subunits"/>
    <property type="match status" value="1"/>
</dbReference>
<dbReference type="InterPro" id="IPR045584">
    <property type="entry name" value="Pilin-like"/>
</dbReference>
<dbReference type="NCBIfam" id="TIGR02532">
    <property type="entry name" value="IV_pilin_GFxxxE"/>
    <property type="match status" value="1"/>
</dbReference>